<evidence type="ECO:0000256" key="2">
    <source>
        <dbReference type="ARBA" id="ARBA00022723"/>
    </source>
</evidence>
<evidence type="ECO:0000256" key="4">
    <source>
        <dbReference type="PIRNR" id="PIRNR038994"/>
    </source>
</evidence>
<dbReference type="InterPro" id="IPR003764">
    <property type="entry name" value="GlcNAc_6-P_deAcase"/>
</dbReference>
<dbReference type="EMBL" id="CP093313">
    <property type="protein sequence ID" value="UWZ86820.1"/>
    <property type="molecule type" value="Genomic_DNA"/>
</dbReference>
<keyword evidence="8" id="KW-1185">Reference proteome</keyword>
<dbReference type="KEGG" id="orp:MOP44_12930"/>
<keyword evidence="2 6" id="KW-0479">Metal-binding</keyword>
<evidence type="ECO:0000256" key="6">
    <source>
        <dbReference type="PIRSR" id="PIRSR038994-3"/>
    </source>
</evidence>
<sequence length="402" mass="43258">MHNTLVARTLLLHDRAVDFPVLDMDEEGRLTAIGTDPKALAHESTVLGSGLFDVHMHGATGIDVMTADDGQMRAMRRFLARHGVAYFLPTTVTAPVDFTLQALERMARSIAEARDRDRPAGEAAPLGIHIEGPFLSHSKRGMHPSQDLQPPSLELFDRLQAAAGGMIRMMTIAPEADAGPYAASEYERVSAVELIRHATAQGVACSVGHSNASSQETLTAIEAGAVSATHTFNAMRPLNHRDPGILGVVLDDDRLFADLICDGVHVAAEAVRLWWKCKGPNRAILITDALPGAGMGDGKFMVGDEWVTADHGRALVTRDLEQGIETLAGSVLMLNQAVRKFMECTSACVEQGVRLASHNPAAMLRGNATHLAPGDFVNLTRWDQSGRLLATYLRGREIPAAS</sequence>
<proteinExistence type="inferred from homology"/>
<dbReference type="GO" id="GO:0008448">
    <property type="term" value="F:N-acetylglucosamine-6-phosphate deacetylase activity"/>
    <property type="evidence" value="ECO:0007669"/>
    <property type="project" value="UniProtKB-EC"/>
</dbReference>
<gene>
    <name evidence="7" type="primary">nagA</name>
    <name evidence="7" type="ORF">MOP44_12930</name>
</gene>
<dbReference type="GO" id="GO:0006046">
    <property type="term" value="P:N-acetylglucosamine catabolic process"/>
    <property type="evidence" value="ECO:0007669"/>
    <property type="project" value="TreeGrafter"/>
</dbReference>
<reference evidence="7" key="1">
    <citation type="submission" date="2021-04" db="EMBL/GenBank/DDBJ databases">
        <title>Phylogenetic analysis of Acidobacteriaceae.</title>
        <authorList>
            <person name="Qiu L."/>
            <person name="Zhang Q."/>
        </authorList>
    </citation>
    <scope>NUCLEOTIDE SEQUENCE</scope>
    <source>
        <strain evidence="7">DSM 25168</strain>
    </source>
</reference>
<keyword evidence="4" id="KW-0119">Carbohydrate metabolism</keyword>
<dbReference type="NCBIfam" id="TIGR00221">
    <property type="entry name" value="nagA"/>
    <property type="match status" value="1"/>
</dbReference>
<keyword evidence="3 4" id="KW-0378">Hydrolase</keyword>
<accession>A0A9J7BVB6</accession>
<dbReference type="AlphaFoldDB" id="A0A9J7BVB6"/>
<feature type="active site" description="Proton donor/acceptor" evidence="5">
    <location>
        <position position="288"/>
    </location>
</feature>
<evidence type="ECO:0000313" key="7">
    <source>
        <dbReference type="EMBL" id="UWZ86820.1"/>
    </source>
</evidence>
<dbReference type="PANTHER" id="PTHR11113">
    <property type="entry name" value="N-ACETYLGLUCOSAMINE-6-PHOSPHATE DEACETYLASE"/>
    <property type="match status" value="1"/>
</dbReference>
<evidence type="ECO:0000256" key="1">
    <source>
        <dbReference type="ARBA" id="ARBA00010716"/>
    </source>
</evidence>
<name>A0A9J7BVB6_9BACT</name>
<dbReference type="PANTHER" id="PTHR11113:SF14">
    <property type="entry name" value="N-ACETYLGLUCOSAMINE-6-PHOSPHATE DEACETYLASE"/>
    <property type="match status" value="1"/>
</dbReference>
<dbReference type="Proteomes" id="UP001059380">
    <property type="component" value="Chromosome"/>
</dbReference>
<feature type="binding site" evidence="6">
    <location>
        <position position="131"/>
    </location>
    <ligand>
        <name>Zn(2+)</name>
        <dbReference type="ChEBI" id="CHEBI:29105"/>
    </ligand>
</feature>
<dbReference type="InterPro" id="IPR032466">
    <property type="entry name" value="Metal_Hydrolase"/>
</dbReference>
<feature type="binding site" evidence="6">
    <location>
        <position position="209"/>
    </location>
    <ligand>
        <name>Zn(2+)</name>
        <dbReference type="ChEBI" id="CHEBI:29105"/>
    </ligand>
</feature>
<dbReference type="RefSeq" id="WP_260796457.1">
    <property type="nucleotide sequence ID" value="NZ_CP093313.1"/>
</dbReference>
<dbReference type="Gene3D" id="3.20.20.140">
    <property type="entry name" value="Metal-dependent hydrolases"/>
    <property type="match status" value="1"/>
</dbReference>
<dbReference type="GO" id="GO:0046872">
    <property type="term" value="F:metal ion binding"/>
    <property type="evidence" value="ECO:0007669"/>
    <property type="project" value="UniProtKB-KW"/>
</dbReference>
<evidence type="ECO:0000256" key="3">
    <source>
        <dbReference type="ARBA" id="ARBA00022801"/>
    </source>
</evidence>
<dbReference type="SUPFAM" id="SSF51556">
    <property type="entry name" value="Metallo-dependent hydrolases"/>
    <property type="match status" value="1"/>
</dbReference>
<evidence type="ECO:0000256" key="5">
    <source>
        <dbReference type="PIRSR" id="PIRSR038994-1"/>
    </source>
</evidence>
<protein>
    <submittedName>
        <fullName evidence="7">N-acetylglucosamine-6-phosphate deacetylase</fullName>
        <ecNumber evidence="7">3.5.1.25</ecNumber>
    </submittedName>
</protein>
<feature type="binding site" evidence="6">
    <location>
        <position position="230"/>
    </location>
    <ligand>
        <name>Zn(2+)</name>
        <dbReference type="ChEBI" id="CHEBI:29105"/>
    </ligand>
</feature>
<evidence type="ECO:0000313" key="8">
    <source>
        <dbReference type="Proteomes" id="UP001059380"/>
    </source>
</evidence>
<organism evidence="7 8">
    <name type="scientific">Occallatibacter riparius</name>
    <dbReference type="NCBI Taxonomy" id="1002689"/>
    <lineage>
        <taxon>Bacteria</taxon>
        <taxon>Pseudomonadati</taxon>
        <taxon>Acidobacteriota</taxon>
        <taxon>Terriglobia</taxon>
        <taxon>Terriglobales</taxon>
        <taxon>Acidobacteriaceae</taxon>
        <taxon>Occallatibacter</taxon>
    </lineage>
</organism>
<dbReference type="PIRSF" id="PIRSF038994">
    <property type="entry name" value="NagA"/>
    <property type="match status" value="1"/>
</dbReference>
<comment type="similarity">
    <text evidence="1 4">Belongs to the metallo-dependent hydrolases superfamily. NagA family.</text>
</comment>
<dbReference type="EC" id="3.5.1.25" evidence="7"/>
<comment type="cofactor">
    <cofactor evidence="6">
        <name>a divalent metal cation</name>
        <dbReference type="ChEBI" id="CHEBI:60240"/>
    </cofactor>
    <text evidence="6">Binds 1 divalent metal cation per subunit.</text>
</comment>